<dbReference type="GO" id="GO:0005789">
    <property type="term" value="C:endoplasmic reticulum membrane"/>
    <property type="evidence" value="ECO:0007669"/>
    <property type="project" value="UniProtKB-SubCell"/>
</dbReference>
<reference evidence="14" key="1">
    <citation type="submission" date="2025-08" db="UniProtKB">
        <authorList>
            <consortium name="Ensembl"/>
        </authorList>
    </citation>
    <scope>IDENTIFICATION</scope>
</reference>
<evidence type="ECO:0000313" key="14">
    <source>
        <dbReference type="Ensembl" id="ENSNMLP00000014108.1"/>
    </source>
</evidence>
<evidence type="ECO:0000256" key="2">
    <source>
        <dbReference type="ARBA" id="ARBA00001961"/>
    </source>
</evidence>
<dbReference type="GO" id="GO:0033823">
    <property type="term" value="F:procollagen glucosyltransferase activity"/>
    <property type="evidence" value="ECO:0007669"/>
    <property type="project" value="TreeGrafter"/>
</dbReference>
<evidence type="ECO:0000256" key="12">
    <source>
        <dbReference type="SAM" id="MobiDB-lite"/>
    </source>
</evidence>
<evidence type="ECO:0000256" key="3">
    <source>
        <dbReference type="ARBA" id="ARBA00004367"/>
    </source>
</evidence>
<evidence type="ECO:0000256" key="5">
    <source>
        <dbReference type="ARBA" id="ARBA00022723"/>
    </source>
</evidence>
<keyword evidence="11" id="KW-0325">Glycoprotein</keyword>
<comment type="subcellular location">
    <subcellularLocation>
        <location evidence="3">Endoplasmic reticulum membrane</location>
        <topology evidence="3">Peripheral membrane protein</topology>
        <orientation evidence="3">Lumenal side</orientation>
    </subcellularLocation>
    <subcellularLocation>
        <location evidence="4">Rough endoplasmic reticulum</location>
    </subcellularLocation>
</comment>
<dbReference type="PANTHER" id="PTHR10730:SF7">
    <property type="entry name" value="MULTIFUNCTIONAL PROCOLLAGEN LYSINE HYDROXYLASE AND GLYCOSYLTRANSFERASE LH3"/>
    <property type="match status" value="1"/>
</dbReference>
<evidence type="ECO:0000256" key="8">
    <source>
        <dbReference type="ARBA" id="ARBA00023002"/>
    </source>
</evidence>
<feature type="domain" description="Fe2OG dioxygenase" evidence="13">
    <location>
        <begin position="471"/>
        <end position="583"/>
    </location>
</feature>
<dbReference type="InterPro" id="IPR005123">
    <property type="entry name" value="Oxoglu/Fe-dep_dioxygenase_dom"/>
</dbReference>
<dbReference type="InterPro" id="IPR001006">
    <property type="entry name" value="Procol_lys_dOase"/>
</dbReference>
<dbReference type="GO" id="GO:0005506">
    <property type="term" value="F:iron ion binding"/>
    <property type="evidence" value="ECO:0007669"/>
    <property type="project" value="InterPro"/>
</dbReference>
<keyword evidence="8" id="KW-0560">Oxidoreductase</keyword>
<proteinExistence type="predicted"/>
<feature type="region of interest" description="Disordered" evidence="12">
    <location>
        <begin position="416"/>
        <end position="440"/>
    </location>
</feature>
<protein>
    <submittedName>
        <fullName evidence="14">Procollagen-lysine, 2-oxoglutarate 5-dioxygenase 3</fullName>
    </submittedName>
</protein>
<evidence type="ECO:0000256" key="1">
    <source>
        <dbReference type="ARBA" id="ARBA00001954"/>
    </source>
</evidence>
<keyword evidence="15" id="KW-1185">Reference proteome</keyword>
<evidence type="ECO:0000256" key="10">
    <source>
        <dbReference type="ARBA" id="ARBA00023136"/>
    </source>
</evidence>
<dbReference type="PROSITE" id="PS51471">
    <property type="entry name" value="FE2OG_OXY"/>
    <property type="match status" value="1"/>
</dbReference>
<dbReference type="Proteomes" id="UP000694523">
    <property type="component" value="Unplaced"/>
</dbReference>
<organism evidence="14 15">
    <name type="scientific">Neogobius melanostomus</name>
    <name type="common">round goby</name>
    <dbReference type="NCBI Taxonomy" id="47308"/>
    <lineage>
        <taxon>Eukaryota</taxon>
        <taxon>Metazoa</taxon>
        <taxon>Chordata</taxon>
        <taxon>Craniata</taxon>
        <taxon>Vertebrata</taxon>
        <taxon>Euteleostomi</taxon>
        <taxon>Actinopterygii</taxon>
        <taxon>Neopterygii</taxon>
        <taxon>Teleostei</taxon>
        <taxon>Neoteleostei</taxon>
        <taxon>Acanthomorphata</taxon>
        <taxon>Gobiaria</taxon>
        <taxon>Gobiiformes</taxon>
        <taxon>Gobioidei</taxon>
        <taxon>Gobiidae</taxon>
        <taxon>Benthophilinae</taxon>
        <taxon>Neogobiini</taxon>
        <taxon>Neogobius</taxon>
    </lineage>
</organism>
<dbReference type="GO" id="GO:0008475">
    <property type="term" value="F:procollagen-lysine 5-dioxygenase activity"/>
    <property type="evidence" value="ECO:0007669"/>
    <property type="project" value="InterPro"/>
</dbReference>
<dbReference type="SMART" id="SM00702">
    <property type="entry name" value="P4Hc"/>
    <property type="match status" value="1"/>
</dbReference>
<accession>A0A8C6T7R3</accession>
<dbReference type="GO" id="GO:0031418">
    <property type="term" value="F:L-ascorbic acid binding"/>
    <property type="evidence" value="ECO:0007669"/>
    <property type="project" value="InterPro"/>
</dbReference>
<dbReference type="PROSITE" id="PS01325">
    <property type="entry name" value="LYS_HYDROXYLASE"/>
    <property type="match status" value="1"/>
</dbReference>
<evidence type="ECO:0000256" key="7">
    <source>
        <dbReference type="ARBA" id="ARBA00022964"/>
    </source>
</evidence>
<dbReference type="Ensembl" id="ENSNMLT00000015879.1">
    <property type="protein sequence ID" value="ENSNMLP00000014108.1"/>
    <property type="gene ID" value="ENSNMLG00000005849.1"/>
</dbReference>
<sequence length="586" mass="66670">DLLVITAATEETDGSGVLGLGEEWKGGDVAKTVGGGQKVRWLKKELLRHKDDQNKVVLFVDSYDVIFGFCWPDQKLASKYPTVHSGKRYLNSGGFMGFAPEMAALVQQWKYKDNDDDQLFYTRIYLDKAQRTKYNMTLDHRSRIFQNLNGAVDEVVLKFERAKVRARNVAYDTLPVIIHGNGPTKLQLNYLGNYVPASWTYEGGCGGCDDDLLLLDDDEQLPLVYVAVFILKPTPFIEEFLDRLTSMNYPASRIRLFIHNNVVYHERHVDSFWQKHKALFPEAVLIGPEENLPEAQARTMAVFLSEDPGCIISFQQSTQTSLLTNPDNRSALGGNFWGALSPEGFYSRSEDYSRSCRPRGRKSTTHYSPTKPYTLYHPHTLPLHTNTDILVLTAPLSPQPCQDVYWFPAFSEENVRRPGGDDGGINGSGSPEEDTGTASAGGYENKEWLKFLKRLYLTPVTEELYPGYYPKAQAVMNFVVRYRPDEQPSLRPHHDSSTFTVNIALNSKNIDYEGGGCRFLRYSCSVEAPRKGWSFMHPGRLTHYHEGLPTTSGTVTSWFPSSTPEPFPWRRFRMSQCFCFYRFFMK</sequence>
<dbReference type="InterPro" id="IPR044861">
    <property type="entry name" value="IPNS-like_FE2OG_OXY"/>
</dbReference>
<dbReference type="InterPro" id="IPR006620">
    <property type="entry name" value="Pro_4_hyd_alph"/>
</dbReference>
<comment type="cofactor">
    <cofactor evidence="1">
        <name>Fe(2+)</name>
        <dbReference type="ChEBI" id="CHEBI:29033"/>
    </cofactor>
</comment>
<evidence type="ECO:0000256" key="11">
    <source>
        <dbReference type="ARBA" id="ARBA00023180"/>
    </source>
</evidence>
<keyword evidence="7" id="KW-0223">Dioxygenase</keyword>
<keyword evidence="5" id="KW-0479">Metal-binding</keyword>
<dbReference type="PANTHER" id="PTHR10730">
    <property type="entry name" value="PROCOLLAGEN-LYSINE,2-OXOGLUTARATE 5-DIOXYGENASE/GLYCOSYLTRANSFERASE 25 FAMILY MEMBER"/>
    <property type="match status" value="1"/>
</dbReference>
<keyword evidence="10" id="KW-0472">Membrane</keyword>
<evidence type="ECO:0000313" key="15">
    <source>
        <dbReference type="Proteomes" id="UP000694523"/>
    </source>
</evidence>
<comment type="cofactor">
    <cofactor evidence="2">
        <name>L-ascorbate</name>
        <dbReference type="ChEBI" id="CHEBI:38290"/>
    </cofactor>
</comment>
<evidence type="ECO:0000259" key="13">
    <source>
        <dbReference type="PROSITE" id="PS51471"/>
    </source>
</evidence>
<keyword evidence="9" id="KW-0408">Iron</keyword>
<name>A0A8C6T7R3_9GOBI</name>
<evidence type="ECO:0000256" key="4">
    <source>
        <dbReference type="ARBA" id="ARBA00004427"/>
    </source>
</evidence>
<dbReference type="GO" id="GO:0005791">
    <property type="term" value="C:rough endoplasmic reticulum"/>
    <property type="evidence" value="ECO:0007669"/>
    <property type="project" value="UniProtKB-SubCell"/>
</dbReference>
<dbReference type="InterPro" id="IPR057589">
    <property type="entry name" value="GT_PLOD"/>
</dbReference>
<dbReference type="Pfam" id="PF25342">
    <property type="entry name" value="GT_PLOD"/>
    <property type="match status" value="2"/>
</dbReference>
<reference evidence="14" key="2">
    <citation type="submission" date="2025-09" db="UniProtKB">
        <authorList>
            <consortium name="Ensembl"/>
        </authorList>
    </citation>
    <scope>IDENTIFICATION</scope>
</reference>
<dbReference type="AlphaFoldDB" id="A0A8C6T7R3"/>
<feature type="region of interest" description="Disordered" evidence="12">
    <location>
        <begin position="351"/>
        <end position="371"/>
    </location>
</feature>
<dbReference type="InterPro" id="IPR050757">
    <property type="entry name" value="Collagen_mod_GT25"/>
</dbReference>
<dbReference type="Pfam" id="PF03171">
    <property type="entry name" value="2OG-FeII_Oxy"/>
    <property type="match status" value="1"/>
</dbReference>
<keyword evidence="6" id="KW-0732">Signal</keyword>
<evidence type="ECO:0000256" key="6">
    <source>
        <dbReference type="ARBA" id="ARBA00022729"/>
    </source>
</evidence>
<evidence type="ECO:0000256" key="9">
    <source>
        <dbReference type="ARBA" id="ARBA00023004"/>
    </source>
</evidence>